<keyword evidence="3" id="KW-0732">Signal</keyword>
<feature type="transmembrane region" description="Helical" evidence="2">
    <location>
        <begin position="804"/>
        <end position="827"/>
    </location>
</feature>
<evidence type="ECO:0000313" key="5">
    <source>
        <dbReference type="Proteomes" id="UP000621266"/>
    </source>
</evidence>
<feature type="transmembrane region" description="Helical" evidence="2">
    <location>
        <begin position="261"/>
        <end position="278"/>
    </location>
</feature>
<feature type="transmembrane region" description="Helical" evidence="2">
    <location>
        <begin position="298"/>
        <end position="314"/>
    </location>
</feature>
<dbReference type="EMBL" id="WHPN01000370">
    <property type="protein sequence ID" value="KAF4406399.1"/>
    <property type="molecule type" value="Genomic_DNA"/>
</dbReference>
<evidence type="ECO:0000256" key="3">
    <source>
        <dbReference type="SAM" id="SignalP"/>
    </source>
</evidence>
<dbReference type="Proteomes" id="UP000621266">
    <property type="component" value="Unassembled WGS sequence"/>
</dbReference>
<keyword evidence="2" id="KW-0812">Transmembrane</keyword>
<gene>
    <name evidence="4" type="ORF">GCU69_25085</name>
</gene>
<feature type="transmembrane region" description="Helical" evidence="2">
    <location>
        <begin position="732"/>
        <end position="752"/>
    </location>
</feature>
<feature type="transmembrane region" description="Helical" evidence="2">
    <location>
        <begin position="221"/>
        <end position="245"/>
    </location>
</feature>
<comment type="caution">
    <text evidence="4">The sequence shown here is derived from an EMBL/GenBank/DDBJ whole genome shotgun (WGS) entry which is preliminary data.</text>
</comment>
<reference evidence="4 5" key="1">
    <citation type="submission" date="2019-10" db="EMBL/GenBank/DDBJ databases">
        <title>Streptomyces tenebrisbrunneis sp.nov., an endogenous actinomycete isolated from of Lycium ruthenicum.</title>
        <authorList>
            <person name="Ma L."/>
        </authorList>
    </citation>
    <scope>NUCLEOTIDE SEQUENCE [LARGE SCALE GENOMIC DNA]</scope>
    <source>
        <strain evidence="4 5">TRM 66187</strain>
    </source>
</reference>
<feature type="transmembrane region" description="Helical" evidence="2">
    <location>
        <begin position="510"/>
        <end position="529"/>
    </location>
</feature>
<keyword evidence="5" id="KW-1185">Reference proteome</keyword>
<dbReference type="InterPro" id="IPR046176">
    <property type="entry name" value="DUF6185"/>
</dbReference>
<evidence type="ECO:0000313" key="4">
    <source>
        <dbReference type="EMBL" id="KAF4406399.1"/>
    </source>
</evidence>
<feature type="region of interest" description="Disordered" evidence="1">
    <location>
        <begin position="91"/>
        <end position="111"/>
    </location>
</feature>
<feature type="transmembrane region" description="Helical" evidence="2">
    <location>
        <begin position="659"/>
        <end position="679"/>
    </location>
</feature>
<feature type="transmembrane region" description="Helical" evidence="2">
    <location>
        <begin position="412"/>
        <end position="431"/>
    </location>
</feature>
<dbReference type="Pfam" id="PF19683">
    <property type="entry name" value="DUF6185"/>
    <property type="match status" value="1"/>
</dbReference>
<organism evidence="4 5">
    <name type="scientific">Streptomyces lycii</name>
    <dbReference type="NCBI Taxonomy" id="2654337"/>
    <lineage>
        <taxon>Bacteria</taxon>
        <taxon>Bacillati</taxon>
        <taxon>Actinomycetota</taxon>
        <taxon>Actinomycetes</taxon>
        <taxon>Kitasatosporales</taxon>
        <taxon>Streptomycetaceae</taxon>
        <taxon>Streptomyces</taxon>
    </lineage>
</organism>
<evidence type="ECO:0000256" key="2">
    <source>
        <dbReference type="SAM" id="Phobius"/>
    </source>
</evidence>
<feature type="region of interest" description="Disordered" evidence="1">
    <location>
        <begin position="837"/>
        <end position="856"/>
    </location>
</feature>
<name>A0ABQ7FFG2_9ACTN</name>
<keyword evidence="2" id="KW-1133">Transmembrane helix</keyword>
<protein>
    <submittedName>
        <fullName evidence="4">Uncharacterized protein</fullName>
    </submittedName>
</protein>
<feature type="compositionally biased region" description="Basic and acidic residues" evidence="1">
    <location>
        <begin position="91"/>
        <end position="104"/>
    </location>
</feature>
<feature type="transmembrane region" description="Helical" evidence="2">
    <location>
        <begin position="758"/>
        <end position="783"/>
    </location>
</feature>
<feature type="transmembrane region" description="Helical" evidence="2">
    <location>
        <begin position="356"/>
        <end position="382"/>
    </location>
</feature>
<sequence>MLLSVLLSLLAGAGAARADGGAGDPCHSAWLAGERAEASISLDHRNRTHTKVTTRLKVRVPSGWPYASGLLMGEESEEYRRAVRCLTRGPESHTDRWSERREGLPRVTPGRDGIDVEVPAYTWVDSGGPRPVGPWQLTAGATRWEIRFTPSPALGRADWKRVTVDPGAPGAETASPPPARGEGGTTLVWEPPDGRAEAPAVRVVVKPAWQRSWAARYNDQLFFNASYAGELLWDIGLLAAVLYGARRTRGSGAGAPAESRALRNLVVTVWCTFLLLRIVDGDDVFFHLPSVDVGHEPLISLATTGAVGLTLLLLGRPRRTVLAAGLLLCALPLAVLVSPGSFGLDEGFDVPGNTSYGAGAALAAAAWCLLCLGFLGVTAAVWRPARDCGLLGDRPPRVPGGPPGPRRLRLRVAGPLVALAALGVGASYATATERDWLRTSWPSDRTDAYYGMAHLADAMNEIGWFTPNAQNWWFNAFWWLPATLALLALLRARAHRPGSSPIAPEGPDHWWVLVFFPLGVVGSFGWFTANGALTWLWLPVTMGALHLAVASGRRRAVLEQPLERSGVPLGAAIGEADRVKLLDRARRFREIHAQLRRLDQGQSDDEAHSRRAFERELRGMHHWNAPSGRADRLPGAVSVVDAALAWGPRATWWGNGRHAAARAALWGLPATGLLVWADMLRGEFLTGTLDYGFGIPDMVAAILYWEIGWAGAGFVLGVLWRRLPGRRGLVKALPVAAAYAVPVGADAVGNLLTGESQYTLALYVSAMLLVLSVTGIGMDLATFRGERRYWQSGLGLLLSVYQMRAFSLQMASVLAQVIALVTIWQFFGDQVGAPPQELGNQHGPLPTGQGQGGQGG</sequence>
<keyword evidence="2" id="KW-0472">Membrane</keyword>
<feature type="transmembrane region" description="Helical" evidence="2">
    <location>
        <begin position="535"/>
        <end position="552"/>
    </location>
</feature>
<feature type="transmembrane region" description="Helical" evidence="2">
    <location>
        <begin position="321"/>
        <end position="344"/>
    </location>
</feature>
<feature type="transmembrane region" description="Helical" evidence="2">
    <location>
        <begin position="699"/>
        <end position="720"/>
    </location>
</feature>
<accession>A0ABQ7FFG2</accession>
<feature type="signal peptide" evidence="3">
    <location>
        <begin position="1"/>
        <end position="18"/>
    </location>
</feature>
<evidence type="ECO:0000256" key="1">
    <source>
        <dbReference type="SAM" id="MobiDB-lite"/>
    </source>
</evidence>
<feature type="transmembrane region" description="Helical" evidence="2">
    <location>
        <begin position="472"/>
        <end position="490"/>
    </location>
</feature>
<feature type="region of interest" description="Disordered" evidence="1">
    <location>
        <begin position="164"/>
        <end position="184"/>
    </location>
</feature>
<feature type="chain" id="PRO_5046697316" evidence="3">
    <location>
        <begin position="19"/>
        <end position="856"/>
    </location>
</feature>
<proteinExistence type="predicted"/>